<organism evidence="4 5">
    <name type="scientific">Xiamenia xianingshaonis</name>
    <dbReference type="NCBI Taxonomy" id="2682776"/>
    <lineage>
        <taxon>Bacteria</taxon>
        <taxon>Bacillati</taxon>
        <taxon>Actinomycetota</taxon>
        <taxon>Coriobacteriia</taxon>
        <taxon>Eggerthellales</taxon>
        <taxon>Eggerthellaceae</taxon>
        <taxon>Xiamenia</taxon>
    </lineage>
</organism>
<dbReference type="InterPro" id="IPR052020">
    <property type="entry name" value="Cyclic_di-GMP/3'3'-cGAMP_PDE"/>
</dbReference>
<evidence type="ECO:0000259" key="3">
    <source>
        <dbReference type="PROSITE" id="PS51832"/>
    </source>
</evidence>
<accession>A0ABX0II50</accession>
<feature type="modified residue" description="4-aspartylphosphate" evidence="1">
    <location>
        <position position="76"/>
    </location>
</feature>
<evidence type="ECO:0000313" key="4">
    <source>
        <dbReference type="EMBL" id="NHM13908.1"/>
    </source>
</evidence>
<dbReference type="SMART" id="SM00471">
    <property type="entry name" value="HDc"/>
    <property type="match status" value="1"/>
</dbReference>
<dbReference type="PROSITE" id="PS51832">
    <property type="entry name" value="HD_GYP"/>
    <property type="match status" value="1"/>
</dbReference>
<dbReference type="EMBL" id="WPCR01000004">
    <property type="protein sequence ID" value="NHM13908.1"/>
    <property type="molecule type" value="Genomic_DNA"/>
</dbReference>
<gene>
    <name evidence="4" type="ORF">GMI68_03830</name>
</gene>
<keyword evidence="5" id="KW-1185">Reference proteome</keyword>
<proteinExistence type="predicted"/>
<dbReference type="InterPro" id="IPR037522">
    <property type="entry name" value="HD_GYP_dom"/>
</dbReference>
<dbReference type="Gene3D" id="3.40.50.2300">
    <property type="match status" value="1"/>
</dbReference>
<dbReference type="PROSITE" id="PS50110">
    <property type="entry name" value="RESPONSE_REGULATORY"/>
    <property type="match status" value="1"/>
</dbReference>
<comment type="caution">
    <text evidence="4">The sequence shown here is derived from an EMBL/GenBank/DDBJ whole genome shotgun (WGS) entry which is preliminary data.</text>
</comment>
<dbReference type="Pfam" id="PF13487">
    <property type="entry name" value="HD_5"/>
    <property type="match status" value="1"/>
</dbReference>
<sequence>MGGTKRGARRLEEERVVTSSKTKKPTILIADDALMNRVMLKDMLGDGYDVIEVSDGEQAIAAVQRYGTAISLILLDIVMPRMDGFDVLAVLNKRGWIYEIPVIMVTSEESPVYVDRAFALGVTDFLTRPYNEAVVRQRVHNTLVLDAKHKMLTEAVSNEIYKREKNTNLLVGILSHIVEFRNGESGLHVLHVNTMTELLLNQVVSMTDKYNLSSEDIELITTASSLHDIGKIAIDDAVLNKPGRLTAEEFEHMKQHTVIGAQMLDELPYDRRNNPLIDRAYEICRWHHERFDGRGYPDGLKGDEIPISAQVVALADVYDALTSERVYKEAFSHEKSIDMILNGECGVFNPLLLECLEQASEGIRKLLSITSFGDRTGDGIRDAIDNTIGLDEGISLRKSQELLNFERMKYQFFAAKSNELQFEYLADTDMVTIDDWSEKGLNLPPAVQNPLENEWLNAVFGEGRLKSLCERMRATTPEAPVVEEDFTVEVEGEPRWFHIAARALWTEDDQPQFAGVFGKLADVHEHHQALKGLA</sequence>
<feature type="domain" description="Response regulatory" evidence="2">
    <location>
        <begin position="26"/>
        <end position="143"/>
    </location>
</feature>
<reference evidence="4 5" key="1">
    <citation type="submission" date="2019-11" db="EMBL/GenBank/DDBJ databases">
        <title>Eggerthellaceae novel genus isolated from the rectal contents of marmort.</title>
        <authorList>
            <person name="Zhang G."/>
        </authorList>
    </citation>
    <scope>NUCLEOTIDE SEQUENCE [LARGE SCALE GENOMIC DNA]</scope>
    <source>
        <strain evidence="5">zg-886</strain>
    </source>
</reference>
<dbReference type="SUPFAM" id="SSF52172">
    <property type="entry name" value="CheY-like"/>
    <property type="match status" value="1"/>
</dbReference>
<dbReference type="InterPro" id="IPR011006">
    <property type="entry name" value="CheY-like_superfamily"/>
</dbReference>
<name>A0ABX0II50_9ACTN</name>
<dbReference type="CDD" id="cd00077">
    <property type="entry name" value="HDc"/>
    <property type="match status" value="1"/>
</dbReference>
<keyword evidence="1" id="KW-0597">Phosphoprotein</keyword>
<dbReference type="PANTHER" id="PTHR45228">
    <property type="entry name" value="CYCLIC DI-GMP PHOSPHODIESTERASE TM_0186-RELATED"/>
    <property type="match status" value="1"/>
</dbReference>
<evidence type="ECO:0000313" key="5">
    <source>
        <dbReference type="Proteomes" id="UP000636394"/>
    </source>
</evidence>
<evidence type="ECO:0000259" key="2">
    <source>
        <dbReference type="PROSITE" id="PS50110"/>
    </source>
</evidence>
<protein>
    <submittedName>
        <fullName evidence="4">Response regulator</fullName>
    </submittedName>
</protein>
<dbReference type="SMART" id="SM00448">
    <property type="entry name" value="REC"/>
    <property type="match status" value="1"/>
</dbReference>
<evidence type="ECO:0000256" key="1">
    <source>
        <dbReference type="PROSITE-ProRule" id="PRU00169"/>
    </source>
</evidence>
<dbReference type="SUPFAM" id="SSF109604">
    <property type="entry name" value="HD-domain/PDEase-like"/>
    <property type="match status" value="1"/>
</dbReference>
<dbReference type="InterPro" id="IPR001789">
    <property type="entry name" value="Sig_transdc_resp-reg_receiver"/>
</dbReference>
<dbReference type="Gene3D" id="1.10.3210.10">
    <property type="entry name" value="Hypothetical protein af1432"/>
    <property type="match status" value="1"/>
</dbReference>
<dbReference type="PANTHER" id="PTHR45228:SF5">
    <property type="entry name" value="CYCLIC DI-GMP PHOSPHODIESTERASE VC_1348-RELATED"/>
    <property type="match status" value="1"/>
</dbReference>
<dbReference type="Proteomes" id="UP000636394">
    <property type="component" value="Unassembled WGS sequence"/>
</dbReference>
<dbReference type="InterPro" id="IPR003607">
    <property type="entry name" value="HD/PDEase_dom"/>
</dbReference>
<feature type="domain" description="HD-GYP" evidence="3">
    <location>
        <begin position="163"/>
        <end position="372"/>
    </location>
</feature>
<dbReference type="Pfam" id="PF00072">
    <property type="entry name" value="Response_reg"/>
    <property type="match status" value="1"/>
</dbReference>